<dbReference type="CDD" id="cd18793">
    <property type="entry name" value="SF2_C_SNF"/>
    <property type="match status" value="1"/>
</dbReference>
<evidence type="ECO:0000256" key="8">
    <source>
        <dbReference type="SAM" id="MobiDB-lite"/>
    </source>
</evidence>
<evidence type="ECO:0000256" key="2">
    <source>
        <dbReference type="ARBA" id="ARBA00022540"/>
    </source>
</evidence>
<evidence type="ECO:0000259" key="10">
    <source>
        <dbReference type="PROSITE" id="PS51192"/>
    </source>
</evidence>
<feature type="region of interest" description="Disordered" evidence="8">
    <location>
        <begin position="1215"/>
        <end position="1237"/>
    </location>
</feature>
<dbReference type="InterPro" id="IPR014001">
    <property type="entry name" value="Helicase_ATP-bd"/>
</dbReference>
<dbReference type="InterPro" id="IPR038718">
    <property type="entry name" value="SNF2-like_sf"/>
</dbReference>
<dbReference type="EMBL" id="CVQH01020629">
    <property type="protein sequence ID" value="CRK28057.1"/>
    <property type="molecule type" value="Genomic_DNA"/>
</dbReference>
<feature type="domain" description="Helicase C-terminal" evidence="11">
    <location>
        <begin position="906"/>
        <end position="1060"/>
    </location>
</feature>
<accession>A0A0G4M1A7</accession>
<dbReference type="PROSITE" id="PS51192">
    <property type="entry name" value="HELICASE_ATP_BIND_1"/>
    <property type="match status" value="1"/>
</dbReference>
<feature type="compositionally biased region" description="Low complexity" evidence="8">
    <location>
        <begin position="1101"/>
        <end position="1115"/>
    </location>
</feature>
<dbReference type="InterPro" id="IPR008905">
    <property type="entry name" value="EIF3C_N_dom"/>
</dbReference>
<dbReference type="InterPro" id="IPR049730">
    <property type="entry name" value="SNF2/RAD54-like_C"/>
</dbReference>
<dbReference type="Proteomes" id="UP000044602">
    <property type="component" value="Unassembled WGS sequence"/>
</dbReference>
<dbReference type="GO" id="GO:0005852">
    <property type="term" value="C:eukaryotic translation initiation factor 3 complex"/>
    <property type="evidence" value="ECO:0007669"/>
    <property type="project" value="InterPro"/>
</dbReference>
<evidence type="ECO:0000259" key="11">
    <source>
        <dbReference type="PROSITE" id="PS51194"/>
    </source>
</evidence>
<dbReference type="InterPro" id="IPR050496">
    <property type="entry name" value="SNF2_RAD54_helicase_repair"/>
</dbReference>
<keyword evidence="3" id="KW-0547">Nucleotide-binding</keyword>
<keyword evidence="4" id="KW-0378">Hydrolase</keyword>
<dbReference type="PANTHER" id="PTHR45629:SF7">
    <property type="entry name" value="DNA EXCISION REPAIR PROTEIN ERCC-6-RELATED"/>
    <property type="match status" value="1"/>
</dbReference>
<dbReference type="SUPFAM" id="SSF46785">
    <property type="entry name" value="Winged helix' DNA-binding domain"/>
    <property type="match status" value="1"/>
</dbReference>
<feature type="compositionally biased region" description="Basic residues" evidence="8">
    <location>
        <begin position="477"/>
        <end position="488"/>
    </location>
</feature>
<dbReference type="SMART" id="SM00490">
    <property type="entry name" value="HELICc"/>
    <property type="match status" value="1"/>
</dbReference>
<dbReference type="InterPro" id="IPR000330">
    <property type="entry name" value="SNF2_N"/>
</dbReference>
<evidence type="ECO:0000256" key="5">
    <source>
        <dbReference type="ARBA" id="ARBA00022840"/>
    </source>
</evidence>
<dbReference type="GO" id="GO:0016787">
    <property type="term" value="F:hydrolase activity"/>
    <property type="evidence" value="ECO:0007669"/>
    <property type="project" value="UniProtKB-KW"/>
</dbReference>
<evidence type="ECO:0000313" key="13">
    <source>
        <dbReference type="Proteomes" id="UP000044602"/>
    </source>
</evidence>
<feature type="region of interest" description="Disordered" evidence="8">
    <location>
        <begin position="396"/>
        <end position="551"/>
    </location>
</feature>
<dbReference type="GO" id="GO:0031369">
    <property type="term" value="F:translation initiation factor binding"/>
    <property type="evidence" value="ECO:0007669"/>
    <property type="project" value="InterPro"/>
</dbReference>
<dbReference type="SUPFAM" id="SSF52540">
    <property type="entry name" value="P-loop containing nucleoside triphosphate hydrolases"/>
    <property type="match status" value="2"/>
</dbReference>
<keyword evidence="13" id="KW-1185">Reference proteome</keyword>
<feature type="domain" description="PCI" evidence="9">
    <location>
        <begin position="23"/>
        <end position="197"/>
    </location>
</feature>
<feature type="coiled-coil region" evidence="7">
    <location>
        <begin position="255"/>
        <end position="346"/>
    </location>
</feature>
<evidence type="ECO:0000313" key="12">
    <source>
        <dbReference type="EMBL" id="CRK28057.1"/>
    </source>
</evidence>
<dbReference type="SMART" id="SM00088">
    <property type="entry name" value="PINT"/>
    <property type="match status" value="1"/>
</dbReference>
<keyword evidence="5" id="KW-0067">ATP-binding</keyword>
<dbReference type="Gene3D" id="3.40.50.300">
    <property type="entry name" value="P-loop containing nucleotide triphosphate hydrolases"/>
    <property type="match status" value="1"/>
</dbReference>
<dbReference type="Gene3D" id="3.40.50.10810">
    <property type="entry name" value="Tandem AAA-ATPase domain"/>
    <property type="match status" value="1"/>
</dbReference>
<dbReference type="InterPro" id="IPR036390">
    <property type="entry name" value="WH_DNA-bd_sf"/>
</dbReference>
<dbReference type="Pfam" id="PF05470">
    <property type="entry name" value="eIF-3c_N"/>
    <property type="match status" value="1"/>
</dbReference>
<sequence>MIQRYNQVSPEQERLEKQRQLPFHMHINLELLECVYLTCSMLLEIPVLAQTGSSPDIKKRNISKTYRRMLEYHERQIFTGPPENTRDHVMQASKALAAGDWKKSIHFIHSIKIWELMPNTDDIKTMLAKQIQEEGLRTYLFTYAPFYDTLASETLSAMFEMETSKVLAVISKMISHEELAASLDQVTSTVIFRKGVELSRLQSLTIAMSDITHISTAMASDDTLDEEAALRNLTADVRDQEDLERDIGLQANAAIKEQQDKNDQAKIDKLEASKTRLEAQRRKEREKLEANRNNVFQSRNIQKTLDKLELEIRQIDGDVADFKARLERRQEEVAAAEQEVAQGKSLKLPNESRRDYLVRTGKITPFASIGGPRPEGFEGDFADTLLEAEDEAKEKALAANDKEPTSRQILRRPGFADAAPAPAAVETEFSLRPRKKRKVKQAGSDDDFDPASAAASDAPSPESAAAYTSEDDTSSRNLKRTTKARGKKTAATTEKDDLSSIDDGNERSYQQRLADWTERRSEARKQRRLEAGDTSVEPSGPEWSKPSPDEEDYVINDDLRLPGDIHPSLFSYQKTGVQWLAELYSQNVGGIVGDEMGLGKTVQAIAFIAALHYSKKLTKPVIIVAPATVLRQWVNEFHRWWPALRVSILHSSGSGMINLREDDTDEETHNGRRDKSVRKIVDRVVKHGHVLVTTYNGLQTYQDELLHVEWDYAVLDEGHKIRNPNAEITVLCKELRTPNRIILSGTPVQNNLSELWSLFDFIYPMRLGTLVTFRTQFEVPIKQGGYAGATNLQILTAEKCAETLKEAISQYLLQRLKIDVAADLPSKTERVLFCKMTDRQLEAYKQFLNSDAVNQILSARRKSLYGIDILRKICNHPDLIDPHLQNKAGYDWGDPEKSGKMLVVRNLLQIWKKLGHKTLLFSQSKMMLNVIEKFLGGLETVKYVRMDGETSIEKRQSLIDRFNTDPEIDIFLLTTRTGGLGVNLTGANRIIIFDPDWNPSTDMQARERAWRLGQTRSVEIYRLMTAGTIEEKIYHRQIFKQFMTNKVLKDPKQRAAFDLSDLYDLFTFGNSQDSKGNIDRSSILKDAQVKFDGTTPPKENAPASLVPISSVSSESRPQTGSEETRQVQNIDGVQGMEETNNPEEVEDEKRMVEGIFARNVESAYEHDKVMNGKKTVQADRGMITQEANAVAATAAASLRRAHVQARTITPGTVTWTGEVGEAGRPGAHNRRRGAAPSSAGIMSGLAARQGMGAPPSPVGRKVQTVDFGPKIIEFIKRHSGTVPTKSIVDHFNHEVKGKAQVKERFMEALERVAKINKSGGAGRSTWSLRPAYK</sequence>
<dbReference type="InterPro" id="IPR001650">
    <property type="entry name" value="Helicase_C-like"/>
</dbReference>
<proteinExistence type="predicted"/>
<dbReference type="Gene3D" id="1.10.10.10">
    <property type="entry name" value="Winged helix-like DNA-binding domain superfamily/Winged helix DNA-binding domain"/>
    <property type="match status" value="1"/>
</dbReference>
<name>A0A0G4M1A7_VERLO</name>
<keyword evidence="2" id="KW-0396">Initiation factor</keyword>
<dbReference type="FunFam" id="3.40.50.10810:FF:000039">
    <property type="entry name" value="DNA repair protein Rhp26/Rad26"/>
    <property type="match status" value="1"/>
</dbReference>
<dbReference type="InterPro" id="IPR027417">
    <property type="entry name" value="P-loop_NTPase"/>
</dbReference>
<dbReference type="SMART" id="SM00487">
    <property type="entry name" value="DEXDc"/>
    <property type="match status" value="1"/>
</dbReference>
<dbReference type="GO" id="GO:0008094">
    <property type="term" value="F:ATP-dependent activity, acting on DNA"/>
    <property type="evidence" value="ECO:0007669"/>
    <property type="project" value="TreeGrafter"/>
</dbReference>
<dbReference type="InterPro" id="IPR036388">
    <property type="entry name" value="WH-like_DNA-bd_sf"/>
</dbReference>
<dbReference type="Pfam" id="PF01399">
    <property type="entry name" value="PCI"/>
    <property type="match status" value="1"/>
</dbReference>
<keyword evidence="7" id="KW-0175">Coiled coil</keyword>
<feature type="compositionally biased region" description="Low complexity" evidence="8">
    <location>
        <begin position="450"/>
        <end position="466"/>
    </location>
</feature>
<keyword evidence="6" id="KW-0648">Protein biosynthesis</keyword>
<dbReference type="InterPro" id="IPR000717">
    <property type="entry name" value="PCI_dom"/>
</dbReference>
<keyword evidence="1" id="KW-0963">Cytoplasm</keyword>
<dbReference type="PROSITE" id="PS51194">
    <property type="entry name" value="HELICASE_CTER"/>
    <property type="match status" value="1"/>
</dbReference>
<feature type="region of interest" description="Disordered" evidence="8">
    <location>
        <begin position="1091"/>
        <end position="1147"/>
    </location>
</feature>
<evidence type="ECO:0000259" key="9">
    <source>
        <dbReference type="PROSITE" id="PS50250"/>
    </source>
</evidence>
<reference evidence="12 13" key="1">
    <citation type="submission" date="2015-05" db="EMBL/GenBank/DDBJ databases">
        <authorList>
            <person name="Wang D.B."/>
            <person name="Wang M."/>
        </authorList>
    </citation>
    <scope>NUCLEOTIDE SEQUENCE [LARGE SCALE GENOMIC DNA]</scope>
    <source>
        <strain evidence="12">VL1</strain>
    </source>
</reference>
<feature type="compositionally biased region" description="Polar residues" evidence="8">
    <location>
        <begin position="1116"/>
        <end position="1131"/>
    </location>
</feature>
<dbReference type="FunFam" id="1.10.10.10:FF:000300">
    <property type="entry name" value="Eukaryotic translation initiation factor 3 subunit C"/>
    <property type="match status" value="1"/>
</dbReference>
<dbReference type="Pfam" id="PF00271">
    <property type="entry name" value="Helicase_C"/>
    <property type="match status" value="1"/>
</dbReference>
<dbReference type="GO" id="GO:0006283">
    <property type="term" value="P:transcription-coupled nucleotide-excision repair"/>
    <property type="evidence" value="ECO:0007669"/>
    <property type="project" value="TreeGrafter"/>
</dbReference>
<dbReference type="GO" id="GO:0005524">
    <property type="term" value="F:ATP binding"/>
    <property type="evidence" value="ECO:0007669"/>
    <property type="project" value="InterPro"/>
</dbReference>
<evidence type="ECO:0000256" key="3">
    <source>
        <dbReference type="ARBA" id="ARBA00022741"/>
    </source>
</evidence>
<dbReference type="PANTHER" id="PTHR45629">
    <property type="entry name" value="SNF2/RAD54 FAMILY MEMBER"/>
    <property type="match status" value="1"/>
</dbReference>
<protein>
    <submittedName>
        <fullName evidence="12">Uncharacterized protein</fullName>
    </submittedName>
</protein>
<gene>
    <name evidence="12" type="ORF">BN1708_015087</name>
</gene>
<organism evidence="12 13">
    <name type="scientific">Verticillium longisporum</name>
    <name type="common">Verticillium dahliae var. longisporum</name>
    <dbReference type="NCBI Taxonomy" id="100787"/>
    <lineage>
        <taxon>Eukaryota</taxon>
        <taxon>Fungi</taxon>
        <taxon>Dikarya</taxon>
        <taxon>Ascomycota</taxon>
        <taxon>Pezizomycotina</taxon>
        <taxon>Sordariomycetes</taxon>
        <taxon>Hypocreomycetidae</taxon>
        <taxon>Glomerellales</taxon>
        <taxon>Plectosphaerellaceae</taxon>
        <taxon>Verticillium</taxon>
    </lineage>
</organism>
<dbReference type="PROSITE" id="PS50250">
    <property type="entry name" value="PCI"/>
    <property type="match status" value="1"/>
</dbReference>
<dbReference type="GO" id="GO:0003743">
    <property type="term" value="F:translation initiation factor activity"/>
    <property type="evidence" value="ECO:0007669"/>
    <property type="project" value="UniProtKB-KW"/>
</dbReference>
<dbReference type="CDD" id="cd18000">
    <property type="entry name" value="DEXHc_ERCC6"/>
    <property type="match status" value="1"/>
</dbReference>
<evidence type="ECO:0000256" key="4">
    <source>
        <dbReference type="ARBA" id="ARBA00022801"/>
    </source>
</evidence>
<dbReference type="STRING" id="100787.A0A0G4M1A7"/>
<dbReference type="GO" id="GO:0005634">
    <property type="term" value="C:nucleus"/>
    <property type="evidence" value="ECO:0007669"/>
    <property type="project" value="TreeGrafter"/>
</dbReference>
<evidence type="ECO:0000256" key="1">
    <source>
        <dbReference type="ARBA" id="ARBA00022490"/>
    </source>
</evidence>
<evidence type="ECO:0000256" key="6">
    <source>
        <dbReference type="ARBA" id="ARBA00022917"/>
    </source>
</evidence>
<feature type="compositionally biased region" description="Basic and acidic residues" evidence="8">
    <location>
        <begin position="515"/>
        <end position="531"/>
    </location>
</feature>
<feature type="domain" description="Helicase ATP-binding" evidence="10">
    <location>
        <begin position="581"/>
        <end position="765"/>
    </location>
</feature>
<dbReference type="Pfam" id="PF00176">
    <property type="entry name" value="SNF2-rel_dom"/>
    <property type="match status" value="1"/>
</dbReference>
<feature type="compositionally biased region" description="Basic and acidic residues" evidence="8">
    <location>
        <begin position="396"/>
        <end position="405"/>
    </location>
</feature>
<evidence type="ECO:0000256" key="7">
    <source>
        <dbReference type="SAM" id="Coils"/>
    </source>
</evidence>